<dbReference type="EMBL" id="CP001928">
    <property type="protein sequence ID" value="ADI39199.1"/>
    <property type="molecule type" value="Genomic_DNA"/>
</dbReference>
<proteinExistence type="predicted"/>
<organism evidence="1 2">
    <name type="scientific">Waddlia chondrophila (strain ATCC VR-1470 / WSU 86-1044)</name>
    <dbReference type="NCBI Taxonomy" id="716544"/>
    <lineage>
        <taxon>Bacteria</taxon>
        <taxon>Pseudomonadati</taxon>
        <taxon>Chlamydiota</taxon>
        <taxon>Chlamydiia</taxon>
        <taxon>Parachlamydiales</taxon>
        <taxon>Waddliaceae</taxon>
        <taxon>Waddlia</taxon>
    </lineage>
</organism>
<dbReference type="STRING" id="716544.wcw_1861"/>
<evidence type="ECO:0000313" key="1">
    <source>
        <dbReference type="EMBL" id="ADI39199.1"/>
    </source>
</evidence>
<protein>
    <submittedName>
        <fullName evidence="1">Uncharacterized protein</fullName>
    </submittedName>
</protein>
<dbReference type="KEGG" id="wch:wcw_1861"/>
<gene>
    <name evidence="1" type="ordered locus">wcw_1861</name>
</gene>
<accession>D6YT04</accession>
<reference evidence="1 2" key="1">
    <citation type="journal article" date="2010" name="PLoS ONE">
        <title>The Waddlia genome: a window into chlamydial biology.</title>
        <authorList>
            <person name="Bertelli C."/>
            <person name="Collyn F."/>
            <person name="Croxatto A."/>
            <person name="Ruckert C."/>
            <person name="Polkinghorne A."/>
            <person name="Kebbi-Beghdadi C."/>
            <person name="Goesmann A."/>
            <person name="Vaughan L."/>
            <person name="Greub G."/>
        </authorList>
    </citation>
    <scope>NUCLEOTIDE SEQUENCE [LARGE SCALE GENOMIC DNA]</scope>
    <source>
        <strain evidence="2">ATCC VR-1470 / WSU 86-1044</strain>
    </source>
</reference>
<dbReference type="eggNOG" id="ENOG5032ST6">
    <property type="taxonomic scope" value="Bacteria"/>
</dbReference>
<dbReference type="AlphaFoldDB" id="D6YT04"/>
<keyword evidence="2" id="KW-1185">Reference proteome</keyword>
<name>D6YT04_WADCW</name>
<sequence length="142" mass="15984">MTPLHTLALFGEAEKGTFRKPHLLSSLPQVMESLGNPPPDSRGLFCAVQALLYDYDLIFFRVEEEGFSYQDYFSGLKILEKEDLFDDVLAVCLPGVGDSEIIDTVIPLCQYYQSIFITSESDLYDYLTSHQGESLLPDGRNC</sequence>
<dbReference type="Proteomes" id="UP000001505">
    <property type="component" value="Chromosome"/>
</dbReference>
<dbReference type="HOGENOM" id="CLU_159184_0_0_0"/>
<dbReference type="RefSeq" id="WP_013182899.1">
    <property type="nucleotide sequence ID" value="NC_014225.1"/>
</dbReference>
<dbReference type="OrthoDB" id="18491at2"/>
<evidence type="ECO:0000313" key="2">
    <source>
        <dbReference type="Proteomes" id="UP000001505"/>
    </source>
</evidence>